<protein>
    <submittedName>
        <fullName evidence="2">Uncharacterized protein</fullName>
    </submittedName>
</protein>
<accession>A0ABP6DFY6</accession>
<keyword evidence="3" id="KW-1185">Reference proteome</keyword>
<dbReference type="RefSeq" id="WP_344392793.1">
    <property type="nucleotide sequence ID" value="NZ_BAAASJ010000053.1"/>
</dbReference>
<name>A0ABP6DFY6_9ACTN</name>
<dbReference type="Proteomes" id="UP001500151">
    <property type="component" value="Unassembled WGS sequence"/>
</dbReference>
<evidence type="ECO:0000313" key="3">
    <source>
        <dbReference type="Proteomes" id="UP001500151"/>
    </source>
</evidence>
<organism evidence="2 3">
    <name type="scientific">Streptomyces vastus</name>
    <dbReference type="NCBI Taxonomy" id="285451"/>
    <lineage>
        <taxon>Bacteria</taxon>
        <taxon>Bacillati</taxon>
        <taxon>Actinomycetota</taxon>
        <taxon>Actinomycetes</taxon>
        <taxon>Kitasatosporales</taxon>
        <taxon>Streptomycetaceae</taxon>
        <taxon>Streptomyces</taxon>
    </lineage>
</organism>
<evidence type="ECO:0000256" key="1">
    <source>
        <dbReference type="SAM" id="MobiDB-lite"/>
    </source>
</evidence>
<feature type="region of interest" description="Disordered" evidence="1">
    <location>
        <begin position="48"/>
        <end position="81"/>
    </location>
</feature>
<evidence type="ECO:0000313" key="2">
    <source>
        <dbReference type="EMBL" id="GAA2644222.1"/>
    </source>
</evidence>
<reference evidence="3" key="1">
    <citation type="journal article" date="2019" name="Int. J. Syst. Evol. Microbiol.">
        <title>The Global Catalogue of Microorganisms (GCM) 10K type strain sequencing project: providing services to taxonomists for standard genome sequencing and annotation.</title>
        <authorList>
            <consortium name="The Broad Institute Genomics Platform"/>
            <consortium name="The Broad Institute Genome Sequencing Center for Infectious Disease"/>
            <person name="Wu L."/>
            <person name="Ma J."/>
        </authorList>
    </citation>
    <scope>NUCLEOTIDE SEQUENCE [LARGE SCALE GENOMIC DNA]</scope>
    <source>
        <strain evidence="3">JCM 4524</strain>
    </source>
</reference>
<comment type="caution">
    <text evidence="2">The sequence shown here is derived from an EMBL/GenBank/DDBJ whole genome shotgun (WGS) entry which is preliminary data.</text>
</comment>
<gene>
    <name evidence="2" type="ORF">GCM10010307_48370</name>
</gene>
<sequence>MTPISTRSSSSPTPAFPSAETVAERLPVLTLGEAHQVLEVLLHVGKSTDDHAESARRLAMNSPRASPRPPEPTAVSQTAHFSRRIRVEHGTARISRTSGPSPAITAAVST</sequence>
<dbReference type="EMBL" id="BAAASJ010000053">
    <property type="protein sequence ID" value="GAA2644222.1"/>
    <property type="molecule type" value="Genomic_DNA"/>
</dbReference>
<proteinExistence type="predicted"/>